<feature type="transmembrane region" description="Helical" evidence="1">
    <location>
        <begin position="193"/>
        <end position="214"/>
    </location>
</feature>
<dbReference type="OrthoDB" id="693467at2759"/>
<keyword evidence="4" id="KW-1185">Reference proteome</keyword>
<keyword evidence="1" id="KW-1133">Transmembrane helix</keyword>
<keyword evidence="1" id="KW-0472">Membrane</keyword>
<evidence type="ECO:0000259" key="2">
    <source>
        <dbReference type="Pfam" id="PF13968"/>
    </source>
</evidence>
<dbReference type="InterPro" id="IPR025315">
    <property type="entry name" value="DUF4220"/>
</dbReference>
<protein>
    <recommendedName>
        <fullName evidence="2">DUF4220 domain-containing protein</fullName>
    </recommendedName>
</protein>
<proteinExistence type="predicted"/>
<accession>A0A8T0VXE4</accession>
<feature type="transmembrane region" description="Helical" evidence="1">
    <location>
        <begin position="75"/>
        <end position="98"/>
    </location>
</feature>
<dbReference type="EMBL" id="CM029039">
    <property type="protein sequence ID" value="KAG2639758.1"/>
    <property type="molecule type" value="Genomic_DNA"/>
</dbReference>
<evidence type="ECO:0000313" key="4">
    <source>
        <dbReference type="Proteomes" id="UP000823388"/>
    </source>
</evidence>
<feature type="domain" description="DUF4220" evidence="2">
    <location>
        <begin position="117"/>
        <end position="542"/>
    </location>
</feature>
<dbReference type="Pfam" id="PF04578">
    <property type="entry name" value="DUF594"/>
    <property type="match status" value="1"/>
</dbReference>
<evidence type="ECO:0000313" key="3">
    <source>
        <dbReference type="EMBL" id="KAG2639758.1"/>
    </source>
</evidence>
<dbReference type="Proteomes" id="UP000823388">
    <property type="component" value="Chromosome 2K"/>
</dbReference>
<dbReference type="InterPro" id="IPR007658">
    <property type="entry name" value="DUF594"/>
</dbReference>
<gene>
    <name evidence="3" type="ORF">PVAP13_2KG043348</name>
</gene>
<name>A0A8T0VXE4_PANVG</name>
<sequence>MAGGNPTLNCSASAIHECSSQMVCPVNARTTFGNSMRGQIWRVNALVLTEAILAGVIVGMGAYGQRYRHHPITRFIFLGATTLFLPILSSVISTVGIFPTYTLMPNHGGLFLLEHPLSALVARCNATNHSTVLIFWAFIVQIVMINTSTLVAVDDREGQSKGPPFELLVQGVWTLYLGLSGFSTILKKYFGDIIISITIDFFIPFALLCSKIVLKYYAFQKARRSFALGRNPGLVFVHMQKLQAHESNQHVEAPIGEEAPPPPLLVMREEGKEVEMQPRGYSIKDDDSRTTWIHKIGLVTIDKVWQLDSNVPFATPKLKDLCLSFALFKLLRCRFARYKLTSSMGTLTFFRSLFLKVGEHDRVFGLIVDELSFVHDYYYSSLPISYSNCSIPIVSIFLSLLTIGYCTFSIWKVMYALFSSFLFSSFRELTSSFSVPLLHCEVWCIDQGLVSNVSSTHLGRYYLDLVPLLLVLVLAVAAEIKDMASYICSNWTKVTLICRHVNRASSPQHSSPGKKKWVNLLLRCRCKLMKHWDGKMSQCSVLVLQSRRTSPLVLVRRLLPLPDHRKKVKVTAAVKVCIINALRSIINGSLSNGVESLRRSQVGESFIWACDGKGTSDTILVWHIATCILEVKHPYPYGHDKRQGSSPNLDSDHKIVAIHLSRYCAYLVTWCPELLPDNNAWSKSLHEAVKKDAECAVAGHASGRSSTPEDDYQKLVELLSANAKHEVLKNGVELGKQLVETINDKETTWKLLADFWSEMVLYVAPSENLKGHSEAIARGGELITLLWALLFHAGIVSRPGEDDGATAASGVEV</sequence>
<feature type="transmembrane region" description="Helical" evidence="1">
    <location>
        <begin position="165"/>
        <end position="187"/>
    </location>
</feature>
<dbReference type="AlphaFoldDB" id="A0A8T0VXE4"/>
<dbReference type="PANTHER" id="PTHR31325">
    <property type="entry name" value="OS01G0798800 PROTEIN-RELATED"/>
    <property type="match status" value="1"/>
</dbReference>
<feature type="transmembrane region" description="Helical" evidence="1">
    <location>
        <begin position="40"/>
        <end position="63"/>
    </location>
</feature>
<feature type="transmembrane region" description="Helical" evidence="1">
    <location>
        <begin position="389"/>
        <end position="411"/>
    </location>
</feature>
<comment type="caution">
    <text evidence="3">The sequence shown here is derived from an EMBL/GenBank/DDBJ whole genome shotgun (WGS) entry which is preliminary data.</text>
</comment>
<reference evidence="3" key="1">
    <citation type="submission" date="2020-05" db="EMBL/GenBank/DDBJ databases">
        <title>WGS assembly of Panicum virgatum.</title>
        <authorList>
            <person name="Lovell J.T."/>
            <person name="Jenkins J."/>
            <person name="Shu S."/>
            <person name="Juenger T.E."/>
            <person name="Schmutz J."/>
        </authorList>
    </citation>
    <scope>NUCLEOTIDE SEQUENCE</scope>
    <source>
        <strain evidence="3">AP13</strain>
    </source>
</reference>
<keyword evidence="1" id="KW-0812">Transmembrane</keyword>
<evidence type="ECO:0000256" key="1">
    <source>
        <dbReference type="SAM" id="Phobius"/>
    </source>
</evidence>
<dbReference type="Pfam" id="PF13968">
    <property type="entry name" value="DUF4220"/>
    <property type="match status" value="1"/>
</dbReference>
<feature type="transmembrane region" description="Helical" evidence="1">
    <location>
        <begin position="133"/>
        <end position="153"/>
    </location>
</feature>
<organism evidence="3 4">
    <name type="scientific">Panicum virgatum</name>
    <name type="common">Blackwell switchgrass</name>
    <dbReference type="NCBI Taxonomy" id="38727"/>
    <lineage>
        <taxon>Eukaryota</taxon>
        <taxon>Viridiplantae</taxon>
        <taxon>Streptophyta</taxon>
        <taxon>Embryophyta</taxon>
        <taxon>Tracheophyta</taxon>
        <taxon>Spermatophyta</taxon>
        <taxon>Magnoliopsida</taxon>
        <taxon>Liliopsida</taxon>
        <taxon>Poales</taxon>
        <taxon>Poaceae</taxon>
        <taxon>PACMAD clade</taxon>
        <taxon>Panicoideae</taxon>
        <taxon>Panicodae</taxon>
        <taxon>Paniceae</taxon>
        <taxon>Panicinae</taxon>
        <taxon>Panicum</taxon>
        <taxon>Panicum sect. Hiantes</taxon>
    </lineage>
</organism>